<feature type="compositionally biased region" description="Acidic residues" evidence="1">
    <location>
        <begin position="683"/>
        <end position="696"/>
    </location>
</feature>
<keyword evidence="4" id="KW-1185">Reference proteome</keyword>
<evidence type="ECO:0000313" key="3">
    <source>
        <dbReference type="EMBL" id="KAK2760630.1"/>
    </source>
</evidence>
<dbReference type="AlphaFoldDB" id="A0AAD9YHE6"/>
<dbReference type="Pfam" id="PF20150">
    <property type="entry name" value="2EXR"/>
    <property type="match status" value="1"/>
</dbReference>
<feature type="compositionally biased region" description="Acidic residues" evidence="1">
    <location>
        <begin position="531"/>
        <end position="542"/>
    </location>
</feature>
<accession>A0AAD9YHE6</accession>
<feature type="compositionally biased region" description="Low complexity" evidence="1">
    <location>
        <begin position="19"/>
        <end position="41"/>
    </location>
</feature>
<gene>
    <name evidence="3" type="ORF">CKAH01_05316</name>
</gene>
<feature type="domain" description="2EXR" evidence="2">
    <location>
        <begin position="82"/>
        <end position="177"/>
    </location>
</feature>
<feature type="region of interest" description="Disordered" evidence="1">
    <location>
        <begin position="1"/>
        <end position="67"/>
    </location>
</feature>
<comment type="caution">
    <text evidence="3">The sequence shown here is derived from an EMBL/GenBank/DDBJ whole genome shotgun (WGS) entry which is preliminary data.</text>
</comment>
<name>A0AAD9YHE6_COLKA</name>
<feature type="compositionally biased region" description="Acidic residues" evidence="1">
    <location>
        <begin position="506"/>
        <end position="517"/>
    </location>
</feature>
<organism evidence="3 4">
    <name type="scientific">Colletotrichum kahawae</name>
    <name type="common">Coffee berry disease fungus</name>
    <dbReference type="NCBI Taxonomy" id="34407"/>
    <lineage>
        <taxon>Eukaryota</taxon>
        <taxon>Fungi</taxon>
        <taxon>Dikarya</taxon>
        <taxon>Ascomycota</taxon>
        <taxon>Pezizomycotina</taxon>
        <taxon>Sordariomycetes</taxon>
        <taxon>Hypocreomycetidae</taxon>
        <taxon>Glomerellales</taxon>
        <taxon>Glomerellaceae</taxon>
        <taxon>Colletotrichum</taxon>
        <taxon>Colletotrichum gloeosporioides species complex</taxon>
    </lineage>
</organism>
<feature type="compositionally biased region" description="Acidic residues" evidence="1">
    <location>
        <begin position="42"/>
        <end position="66"/>
    </location>
</feature>
<proteinExistence type="predicted"/>
<feature type="compositionally biased region" description="Acidic residues" evidence="1">
    <location>
        <begin position="477"/>
        <end position="487"/>
    </location>
</feature>
<feature type="region of interest" description="Disordered" evidence="1">
    <location>
        <begin position="359"/>
        <end position="696"/>
    </location>
</feature>
<feature type="compositionally biased region" description="Acidic residues" evidence="1">
    <location>
        <begin position="558"/>
        <end position="569"/>
    </location>
</feature>
<feature type="compositionally biased region" description="Acidic residues" evidence="1">
    <location>
        <begin position="659"/>
        <end position="675"/>
    </location>
</feature>
<feature type="compositionally biased region" description="Acidic residues" evidence="1">
    <location>
        <begin position="364"/>
        <end position="425"/>
    </location>
</feature>
<reference evidence="3" key="1">
    <citation type="submission" date="2023-02" db="EMBL/GenBank/DDBJ databases">
        <title>Colletotrichum kahawae CIFC_Que2 genome sequencing and assembly.</title>
        <authorList>
            <person name="Baroncelli R."/>
        </authorList>
    </citation>
    <scope>NUCLEOTIDE SEQUENCE</scope>
    <source>
        <strain evidence="3">CIFC_Que2</strain>
    </source>
</reference>
<dbReference type="InterPro" id="IPR045518">
    <property type="entry name" value="2EXR"/>
</dbReference>
<evidence type="ECO:0000256" key="1">
    <source>
        <dbReference type="SAM" id="MobiDB-lite"/>
    </source>
</evidence>
<dbReference type="EMBL" id="VYYT01000168">
    <property type="protein sequence ID" value="KAK2760630.1"/>
    <property type="molecule type" value="Genomic_DNA"/>
</dbReference>
<sequence length="696" mass="78963">MTDSSDESATEGVGPVQNDASDSESSADSQVEDQGNGFLDVEASESGDSDSESSEDSSDEESDYDDILGAGSCRRAQPKAVFTQFKKLPIELRHRIWQYFCPDLDRSPRVLSFQMVCSPTQDVIWESTTLDNQIRAVDAMLGLHQESREIALKAFPDTLAIRQGRRIVHFNKERDILHINGHKKDWAHNAVIPGFSENVLHLAADINYFQLKEMETLAAFPEVINFYKFEWHNEGRPPKKLRWCASDKIHRYEIQQLQRECRIGEDLHFVYCWPDVDKHPEFAAKHASEQFVATDGLDELHDELRETIMEGDPDLDADNVGEWDVMFEQLRDIKYWRMTCFGWDAADRFPAFLAKHGDAREYDPNEDEEGDVGESSEEDDSDQNEYESDGIDDATIDEESVNEDPDVDDLEIDNSQESEDEEDGGASEFGGFSPLRDEDGGSMLVDGDASAAQFSSPEPEAVGDRPRGRGGRPLVVLDDDDEEETEAQDSQPPARRRRREFINIDSEIDDEDDEEEQPAQSTTRRRRVVVSDDEDEDDEDEAEKPARPVGRRARVLPSDDEEEDEDEGGAEVGDDKTKDESDEEDEPSRTKKPLSLAETLQRNRRQNLISDEESEEEESSEEDAPPKKMSLAEQLMAHRRKNPIETESEPETEGTIGVDDTDDEEDEEEDEDEESGMFMNMAEEGESGDEQDEDDY</sequence>
<evidence type="ECO:0000313" key="4">
    <source>
        <dbReference type="Proteomes" id="UP001281614"/>
    </source>
</evidence>
<dbReference type="Proteomes" id="UP001281614">
    <property type="component" value="Unassembled WGS sequence"/>
</dbReference>
<protein>
    <recommendedName>
        <fullName evidence="2">2EXR domain-containing protein</fullName>
    </recommendedName>
</protein>
<evidence type="ECO:0000259" key="2">
    <source>
        <dbReference type="Pfam" id="PF20150"/>
    </source>
</evidence>
<feature type="compositionally biased region" description="Acidic residues" evidence="1">
    <location>
        <begin position="610"/>
        <end position="623"/>
    </location>
</feature>